<feature type="coiled-coil region" evidence="1">
    <location>
        <begin position="54"/>
        <end position="88"/>
    </location>
</feature>
<evidence type="ECO:0000256" key="2">
    <source>
        <dbReference type="SAM" id="MobiDB-lite"/>
    </source>
</evidence>
<dbReference type="EMBL" id="LIHL02000016">
    <property type="protein sequence ID" value="KAF5442728.1"/>
    <property type="molecule type" value="Genomic_DNA"/>
</dbReference>
<evidence type="ECO:0000256" key="1">
    <source>
        <dbReference type="SAM" id="Coils"/>
    </source>
</evidence>
<proteinExistence type="predicted"/>
<dbReference type="Proteomes" id="UP000619265">
    <property type="component" value="Unassembled WGS sequence"/>
</dbReference>
<evidence type="ECO:0000313" key="3">
    <source>
        <dbReference type="EMBL" id="KAF5442728.1"/>
    </source>
</evidence>
<comment type="caution">
    <text evidence="3">The sequence shown here is derived from an EMBL/GenBank/DDBJ whole genome shotgun (WGS) entry which is preliminary data.</text>
</comment>
<name>A0A833TTG8_JUGRE</name>
<accession>A0A833TTG8</accession>
<dbReference type="PANTHER" id="PTHR33566:SF6">
    <property type="entry name" value="PROTEIN DEFECTIVE IN MERISTEM SILENCING 3"/>
    <property type="match status" value="1"/>
</dbReference>
<sequence>MFQPNNQISFQTRALSVKDSSALTQVDQNETSIVVRDEMQNGGFAHAETIIYYSKKLQDDLHMLGMKIKEHEENLKFLKTQKSKLDDSILDLQVKSHSSSIPKTENENNSQPQPEEQTTEQILRHEKSAAGILCQLKTRHGTQASHLPLTKDVLGVVATLGRLDDDNLSRLFAEYLGVETMLAIVCKTYEGVKALETYDKEGCINTSSGLHGLGASIGRTLDGRFLVICLDNLMHGPYAGEFVADDPQRRLDLIKPRLPNGECPPGFLGFAVNMINVDSTNLFCLTASGYGLRETLFYNLFSRLQVYKTRAEMVLALPCISDGALSLDGGMIRSTGVFSLGNRRTINLSVVREDVGVKFPKPLVTSTVPENYNEADRLVKEMKWKKDKMLEDMKREQAILDLEKSNFEKKKQEFLKFLAESSSYATQHQSQAAPERFTPR</sequence>
<evidence type="ECO:0000313" key="4">
    <source>
        <dbReference type="Proteomes" id="UP000619265"/>
    </source>
</evidence>
<dbReference type="Gramene" id="Jr16_05860_p1">
    <property type="protein sequence ID" value="cds.Jr16_05860_p1"/>
    <property type="gene ID" value="Jr16_05860"/>
</dbReference>
<keyword evidence="1" id="KW-0175">Coiled coil</keyword>
<gene>
    <name evidence="3" type="ORF">F2P56_035355</name>
</gene>
<evidence type="ECO:0008006" key="5">
    <source>
        <dbReference type="Google" id="ProtNLM"/>
    </source>
</evidence>
<reference evidence="3" key="2">
    <citation type="submission" date="2020-03" db="EMBL/GenBank/DDBJ databases">
        <title>Walnut 2.0.</title>
        <authorList>
            <person name="Marrano A."/>
            <person name="Britton M."/>
            <person name="Zimin A.V."/>
            <person name="Zaini P.A."/>
            <person name="Workman R."/>
            <person name="Puiu D."/>
            <person name="Bianco L."/>
            <person name="Allen B.J."/>
            <person name="Troggio M."/>
            <person name="Leslie C.A."/>
            <person name="Timp W."/>
            <person name="Dendekar A."/>
            <person name="Salzberg S.L."/>
            <person name="Neale D.B."/>
        </authorList>
    </citation>
    <scope>NUCLEOTIDE SEQUENCE</scope>
    <source>
        <tissue evidence="3">Leaves</tissue>
    </source>
</reference>
<protein>
    <recommendedName>
        <fullName evidence="5">Protein DEFECTIVE IN MERISTEM SILENCING 3-like</fullName>
    </recommendedName>
</protein>
<dbReference type="PANTHER" id="PTHR33566">
    <property type="entry name" value="EN/SPM-LIKE TRANSPOSON-RELATED"/>
    <property type="match status" value="1"/>
</dbReference>
<reference evidence="3" key="1">
    <citation type="submission" date="2015-10" db="EMBL/GenBank/DDBJ databases">
        <authorList>
            <person name="Martinez-Garcia P.J."/>
            <person name="Crepeau M.W."/>
            <person name="Puiu D."/>
            <person name="Gonzalez-Ibeas D."/>
            <person name="Whalen J."/>
            <person name="Stevens K."/>
            <person name="Paul R."/>
            <person name="Butterfield T."/>
            <person name="Britton M."/>
            <person name="Reagan R."/>
            <person name="Chakraborty S."/>
            <person name="Walawage S.L."/>
            <person name="Vasquez-Gross H.A."/>
            <person name="Cardeno C."/>
            <person name="Famula R."/>
            <person name="Pratt K."/>
            <person name="Kuruganti S."/>
            <person name="Aradhya M.K."/>
            <person name="Leslie C.A."/>
            <person name="Dandekar A.M."/>
            <person name="Salzberg S.L."/>
            <person name="Wegrzyn J.L."/>
            <person name="Langley C.H."/>
            <person name="Neale D.B."/>
        </authorList>
    </citation>
    <scope>NUCLEOTIDE SEQUENCE</scope>
    <source>
        <tissue evidence="3">Leaves</tissue>
    </source>
</reference>
<dbReference type="AlphaFoldDB" id="A0A833TTG8"/>
<organism evidence="3 4">
    <name type="scientific">Juglans regia</name>
    <name type="common">English walnut</name>
    <dbReference type="NCBI Taxonomy" id="51240"/>
    <lineage>
        <taxon>Eukaryota</taxon>
        <taxon>Viridiplantae</taxon>
        <taxon>Streptophyta</taxon>
        <taxon>Embryophyta</taxon>
        <taxon>Tracheophyta</taxon>
        <taxon>Spermatophyta</taxon>
        <taxon>Magnoliopsida</taxon>
        <taxon>eudicotyledons</taxon>
        <taxon>Gunneridae</taxon>
        <taxon>Pentapetalae</taxon>
        <taxon>rosids</taxon>
        <taxon>fabids</taxon>
        <taxon>Fagales</taxon>
        <taxon>Juglandaceae</taxon>
        <taxon>Juglans</taxon>
    </lineage>
</organism>
<feature type="compositionally biased region" description="Low complexity" evidence="2">
    <location>
        <begin position="107"/>
        <end position="120"/>
    </location>
</feature>
<feature type="region of interest" description="Disordered" evidence="2">
    <location>
        <begin position="96"/>
        <end position="120"/>
    </location>
</feature>